<evidence type="ECO:0000256" key="3">
    <source>
        <dbReference type="SAM" id="Phobius"/>
    </source>
</evidence>
<reference evidence="4 5" key="1">
    <citation type="submission" date="2020-07" db="EMBL/GenBank/DDBJ databases">
        <title>Characterization and genome sequencing of isolate MD1, a novel member within the family Lachnospiraceae.</title>
        <authorList>
            <person name="Rettenmaier R."/>
            <person name="Di Bello L."/>
            <person name="Zinser C."/>
            <person name="Scheitz K."/>
            <person name="Liebl W."/>
            <person name="Zverlov V."/>
        </authorList>
    </citation>
    <scope>NUCLEOTIDE SEQUENCE [LARGE SCALE GENOMIC DNA]</scope>
    <source>
        <strain evidence="4 5">MD1</strain>
    </source>
</reference>
<feature type="transmembrane region" description="Helical" evidence="3">
    <location>
        <begin position="287"/>
        <end position="306"/>
    </location>
</feature>
<dbReference type="AlphaFoldDB" id="A0A839K0D1"/>
<evidence type="ECO:0000256" key="2">
    <source>
        <dbReference type="ARBA" id="ARBA00023136"/>
    </source>
</evidence>
<dbReference type="RefSeq" id="WP_228352823.1">
    <property type="nucleotide sequence ID" value="NZ_JACEGA010000001.1"/>
</dbReference>
<comment type="caution">
    <text evidence="4">The sequence shown here is derived from an EMBL/GenBank/DDBJ whole genome shotgun (WGS) entry which is preliminary data.</text>
</comment>
<dbReference type="Pfam" id="PF03323">
    <property type="entry name" value="GerA"/>
    <property type="match status" value="1"/>
</dbReference>
<keyword evidence="5" id="KW-1185">Reference proteome</keyword>
<protein>
    <submittedName>
        <fullName evidence="4">Spore germination protein</fullName>
    </submittedName>
</protein>
<dbReference type="PANTHER" id="PTHR22550:SF5">
    <property type="entry name" value="LEUCINE ZIPPER PROTEIN 4"/>
    <property type="match status" value="1"/>
</dbReference>
<dbReference type="GO" id="GO:0016020">
    <property type="term" value="C:membrane"/>
    <property type="evidence" value="ECO:0007669"/>
    <property type="project" value="InterPro"/>
</dbReference>
<keyword evidence="3" id="KW-1133">Transmembrane helix</keyword>
<evidence type="ECO:0000313" key="5">
    <source>
        <dbReference type="Proteomes" id="UP000574276"/>
    </source>
</evidence>
<organism evidence="4 5">
    <name type="scientific">Variimorphobacter saccharofermentans</name>
    <dbReference type="NCBI Taxonomy" id="2755051"/>
    <lineage>
        <taxon>Bacteria</taxon>
        <taxon>Bacillati</taxon>
        <taxon>Bacillota</taxon>
        <taxon>Clostridia</taxon>
        <taxon>Lachnospirales</taxon>
        <taxon>Lachnospiraceae</taxon>
        <taxon>Variimorphobacter</taxon>
    </lineage>
</organism>
<evidence type="ECO:0000313" key="4">
    <source>
        <dbReference type="EMBL" id="MBB2183144.1"/>
    </source>
</evidence>
<dbReference type="InterPro" id="IPR050768">
    <property type="entry name" value="UPF0353/GerABKA_families"/>
</dbReference>
<evidence type="ECO:0000256" key="1">
    <source>
        <dbReference type="ARBA" id="ARBA00005278"/>
    </source>
</evidence>
<dbReference type="InterPro" id="IPR004995">
    <property type="entry name" value="Spore_Ger"/>
</dbReference>
<keyword evidence="2 3" id="KW-0472">Membrane</keyword>
<dbReference type="EMBL" id="JACEGA010000001">
    <property type="protein sequence ID" value="MBB2183144.1"/>
    <property type="molecule type" value="Genomic_DNA"/>
</dbReference>
<name>A0A839K0D1_9FIRM</name>
<dbReference type="PIRSF" id="PIRSF005690">
    <property type="entry name" value="GerBA"/>
    <property type="match status" value="1"/>
</dbReference>
<feature type="transmembrane region" description="Helical" evidence="3">
    <location>
        <begin position="376"/>
        <end position="394"/>
    </location>
</feature>
<feature type="transmembrane region" description="Helical" evidence="3">
    <location>
        <begin position="406"/>
        <end position="431"/>
    </location>
</feature>
<accession>A0A839K0D1</accession>
<comment type="similarity">
    <text evidence="1">Belongs to the GerABKA family.</text>
</comment>
<dbReference type="Proteomes" id="UP000574276">
    <property type="component" value="Unassembled WGS sequence"/>
</dbReference>
<dbReference type="GO" id="GO:0009847">
    <property type="term" value="P:spore germination"/>
    <property type="evidence" value="ECO:0007669"/>
    <property type="project" value="InterPro"/>
</dbReference>
<dbReference type="PANTHER" id="PTHR22550">
    <property type="entry name" value="SPORE GERMINATION PROTEIN"/>
    <property type="match status" value="1"/>
</dbReference>
<proteinExistence type="inferred from homology"/>
<keyword evidence="3" id="KW-0812">Transmembrane</keyword>
<feature type="transmembrane region" description="Helical" evidence="3">
    <location>
        <begin position="245"/>
        <end position="266"/>
    </location>
</feature>
<gene>
    <name evidence="4" type="ORF">H0486_09660</name>
</gene>
<sequence>MEQIINSKQIKELFSKSGDVLIRPIKLNQNSITLHLFCVDGLINSQLVDEAILTELISDDNLKDLSTERQVMDYLLSGGSYHVFTKEEGDYQLLLKYVLSGMVAFIFDGEQKAIVYDIRMFDKRSISEPNEEMVLKGAKDAFIEVMRVNTALIRRRIRSEYLVVESLSVGRVSKTDMSLVYMSNIANMDTVNKIRDIIKKIDIDNISTPAFIEEYLIENKKSLFPQIMYSQRPDRISANLSDGRIALVVDGIPFVYLLPCQLVMLMQSPEDYANHFIVGSSLRMIRYIAMIITLFLPAFYIAATTYQNQMLPVQLALSTQAAKQNVPFSSATEVLGLLIAFEILIEAGLRLPKTVGTAMSILGGLVVGQSAVTANILSPLVVVIVSLAGIAGFIMPNQDLSSGIRVIRFTFSLLAALAGFFGLAIGLILLFTHLCSLDNYGVAYLSPFVDIDESNHKDTLFRYPIRYFTKRPQKIASENRIKQNDREKIAKYEN</sequence>